<dbReference type="KEGG" id="aqu:109593738"/>
<protein>
    <recommendedName>
        <fullName evidence="6">Cadherin domain-containing protein</fullName>
    </recommendedName>
</protein>
<reference evidence="4" key="2">
    <citation type="submission" date="2017-05" db="UniProtKB">
        <authorList>
            <consortium name="EnsemblMetazoa"/>
        </authorList>
    </citation>
    <scope>IDENTIFICATION</scope>
</reference>
<organism evidence="4">
    <name type="scientific">Amphimedon queenslandica</name>
    <name type="common">Sponge</name>
    <dbReference type="NCBI Taxonomy" id="400682"/>
    <lineage>
        <taxon>Eukaryota</taxon>
        <taxon>Metazoa</taxon>
        <taxon>Porifera</taxon>
        <taxon>Demospongiae</taxon>
        <taxon>Heteroscleromorpha</taxon>
        <taxon>Haplosclerida</taxon>
        <taxon>Niphatidae</taxon>
        <taxon>Amphimedon</taxon>
    </lineage>
</organism>
<gene>
    <name evidence="4" type="primary">109593738</name>
</gene>
<feature type="compositionally biased region" description="Basic and acidic residues" evidence="1">
    <location>
        <begin position="1059"/>
        <end position="1069"/>
    </location>
</feature>
<proteinExistence type="predicted"/>
<keyword evidence="2" id="KW-0812">Transmembrane</keyword>
<dbReference type="InParanoid" id="A0A1X7VVR7"/>
<feature type="signal peptide" evidence="3">
    <location>
        <begin position="1"/>
        <end position="18"/>
    </location>
</feature>
<dbReference type="EnsemblMetazoa" id="XM_020008761.1">
    <property type="protein sequence ID" value="XP_019864320.1"/>
    <property type="gene ID" value="LOC109593738"/>
</dbReference>
<feature type="compositionally biased region" description="Basic and acidic residues" evidence="1">
    <location>
        <begin position="1029"/>
        <end position="1053"/>
    </location>
</feature>
<keyword evidence="2" id="KW-0472">Membrane</keyword>
<evidence type="ECO:0000256" key="2">
    <source>
        <dbReference type="SAM" id="Phobius"/>
    </source>
</evidence>
<feature type="chain" id="PRO_5010886867" description="Cadherin domain-containing protein" evidence="3">
    <location>
        <begin position="19"/>
        <end position="1118"/>
    </location>
</feature>
<feature type="transmembrane region" description="Helical" evidence="2">
    <location>
        <begin position="968"/>
        <end position="993"/>
    </location>
</feature>
<feature type="compositionally biased region" description="Polar residues" evidence="1">
    <location>
        <begin position="1100"/>
        <end position="1118"/>
    </location>
</feature>
<name>A0A1X7VVR7_AMPQE</name>
<accession>A0A1X7VVR7</accession>
<reference evidence="5" key="1">
    <citation type="journal article" date="2010" name="Nature">
        <title>The Amphimedon queenslandica genome and the evolution of animal complexity.</title>
        <authorList>
            <person name="Srivastava M."/>
            <person name="Simakov O."/>
            <person name="Chapman J."/>
            <person name="Fahey B."/>
            <person name="Gauthier M.E."/>
            <person name="Mitros T."/>
            <person name="Richards G.S."/>
            <person name="Conaco C."/>
            <person name="Dacre M."/>
            <person name="Hellsten U."/>
            <person name="Larroux C."/>
            <person name="Putnam N.H."/>
            <person name="Stanke M."/>
            <person name="Adamska M."/>
            <person name="Darling A."/>
            <person name="Degnan S.M."/>
            <person name="Oakley T.H."/>
            <person name="Plachetzki D.C."/>
            <person name="Zhai Y."/>
            <person name="Adamski M."/>
            <person name="Calcino A."/>
            <person name="Cummins S.F."/>
            <person name="Goodstein D.M."/>
            <person name="Harris C."/>
            <person name="Jackson D.J."/>
            <person name="Leys S.P."/>
            <person name="Shu S."/>
            <person name="Woodcroft B.J."/>
            <person name="Vervoort M."/>
            <person name="Kosik K.S."/>
            <person name="Manning G."/>
            <person name="Degnan B.M."/>
            <person name="Rokhsar D.S."/>
        </authorList>
    </citation>
    <scope>NUCLEOTIDE SEQUENCE [LARGE SCALE GENOMIC DNA]</scope>
</reference>
<dbReference type="PANTHER" id="PTHR14139">
    <property type="entry name" value="CALSYNTENIN"/>
    <property type="match status" value="1"/>
</dbReference>
<evidence type="ECO:0000256" key="3">
    <source>
        <dbReference type="SAM" id="SignalP"/>
    </source>
</evidence>
<keyword evidence="3" id="KW-0732">Signal</keyword>
<dbReference type="PANTHER" id="PTHR14139:SF2">
    <property type="entry name" value="CALSYNTENIN-1"/>
    <property type="match status" value="1"/>
</dbReference>
<feature type="region of interest" description="Disordered" evidence="1">
    <location>
        <begin position="1004"/>
        <end position="1118"/>
    </location>
</feature>
<keyword evidence="5" id="KW-1185">Reference proteome</keyword>
<dbReference type="EnsemblMetazoa" id="Aqu2.1.43969_001">
    <property type="protein sequence ID" value="Aqu2.1.43969_001"/>
    <property type="gene ID" value="Aqu2.1.43969"/>
</dbReference>
<sequence length="1118" mass="123744">MRLLLLLLLLYGVSYTHCNSSGLTNCTDYLLDLNVTDGCDDLNGGHLYFNSSEGYLIDIESYDANNADTWNNISVAIMQNVSNSGETIDLQIQEAISAGRLPNDTLVGSTVSQEIANNVYLSTILGGSIYRAYKYTPNSPADAKDFVNATLGSLRYNHGDLNDFSPKNICIIVTTNATEIQVACTSITFVGTNSQPPRILYDGPTFNFTEGQDVPVLVVSDDLTVTDPDNPMYLMESATVTLLGALEMYETLGIEGSFSSFYHTYDPETGQLTINGSGTTEAYEEIFEAVVYRNIDPEPAQDTQFRKITFSLFDGIYLGQLDIRLLLINRNDVPTIVFSEERITTYHERNGSVKIDPSLMVVDADPGEMIQKVVITLYSEDTNFESINIPNNIITLESDQFNVSKEQEEIIIQGSASPSDYDNLLQNLAYEHTSIHPGNPTVGNRTIGFFIEDGENYKTVNFTFTIEPVNDPPEISFNNNLTLKSIHYTEDDPPLLVAEDLILSDIDSNISNAILVFTGLSNGPSDYFSVNSSFIAAYGLQVNISDYTSNRTMIVHGSASPAAYGKVLQSLAYVNLLKNNSITNGVRNITLQITDIGDLDSSILTIMLTVRSRNDEPNLVIDEIIQYTETPTEPPENVHIVTLHLVSIIDEEMDNISSINITLTATNGALDENEQIYIAGSNDLLNKAIVTSTSIYIPCEGTVTEYVQVLRSIKYVNSEEEPTYYANPATREKLQRVIIVELTDNNATSPSTATHRILVNLTLINDNNPNISLRFTDGSSCAVSRPGGSRLHVNRRSTRSVRSNSSQKRLQIKRKGRTMLRPGLLIESAYSRSSSLLENVTCLSNITITFNANTTTPSVGVKWDLHSILRLSPSDLNLLPHYGKWTDQQTLVINFMGCYQFKEQDIHVAFLEQKGHCNASTPCTVGVCFMNKTGCPYVGLHRINHTEPLPTDNQTTTSDPIPYQRQFLISYIFITVVFGSILVILMISVGVVYRIERNKAVKQLSSSKVQEVKPGPETLKPATSNDSTIAKEKLPEKSKENKDEPVIKAMDEKSDAEEVEKKEKPKIPESQKLSIAKTQPVQHQSSSSNPRKSPSRERSVSPNKRSTNSSKNQSSAKL</sequence>
<dbReference type="OrthoDB" id="10670685at2759"/>
<evidence type="ECO:0008006" key="6">
    <source>
        <dbReference type="Google" id="ProtNLM"/>
    </source>
</evidence>
<evidence type="ECO:0000256" key="1">
    <source>
        <dbReference type="SAM" id="MobiDB-lite"/>
    </source>
</evidence>
<dbReference type="AlphaFoldDB" id="A0A1X7VVR7"/>
<evidence type="ECO:0000313" key="4">
    <source>
        <dbReference type="EnsemblMetazoa" id="Aqu2.1.43969_001"/>
    </source>
</evidence>
<evidence type="ECO:0000313" key="5">
    <source>
        <dbReference type="Proteomes" id="UP000007879"/>
    </source>
</evidence>
<keyword evidence="2" id="KW-1133">Transmembrane helix</keyword>
<dbReference type="Proteomes" id="UP000007879">
    <property type="component" value="Unassembled WGS sequence"/>
</dbReference>